<evidence type="ECO:0000256" key="2">
    <source>
        <dbReference type="ARBA" id="ARBA00012340"/>
    </source>
</evidence>
<evidence type="ECO:0000313" key="8">
    <source>
        <dbReference type="EMBL" id="KOO06264.1"/>
    </source>
</evidence>
<dbReference type="EMBL" id="LHPI01000019">
    <property type="protein sequence ID" value="KOO06264.1"/>
    <property type="molecule type" value="Genomic_DNA"/>
</dbReference>
<evidence type="ECO:0000256" key="3">
    <source>
        <dbReference type="ARBA" id="ARBA00022654"/>
    </source>
</evidence>
<proteinExistence type="inferred from homology"/>
<evidence type="ECO:0000256" key="4">
    <source>
        <dbReference type="ARBA" id="ARBA00022679"/>
    </source>
</evidence>
<dbReference type="EC" id="2.3.1.184" evidence="2"/>
<evidence type="ECO:0000256" key="5">
    <source>
        <dbReference type="ARBA" id="ARBA00022691"/>
    </source>
</evidence>
<reference evidence="9" key="1">
    <citation type="submission" date="2015-08" db="EMBL/GenBank/DDBJ databases">
        <title>Vibrio galatheae sp. nov., a novel member of the Vibrionaceae family isolated from the Solomon Islands.</title>
        <authorList>
            <person name="Giubergia S."/>
            <person name="Machado H."/>
            <person name="Mateiu R.V."/>
            <person name="Gram L."/>
        </authorList>
    </citation>
    <scope>NUCLEOTIDE SEQUENCE [LARGE SCALE GENOMIC DNA]</scope>
    <source>
        <strain evidence="9">DSM 19134</strain>
    </source>
</reference>
<evidence type="ECO:0000256" key="7">
    <source>
        <dbReference type="ARBA" id="ARBA00048576"/>
    </source>
</evidence>
<name>A0A0M0HW15_9VIBR</name>
<dbReference type="GO" id="GO:0061579">
    <property type="term" value="F:N-acyl homoserine lactone synthase activity"/>
    <property type="evidence" value="ECO:0007669"/>
    <property type="project" value="UniProtKB-EC"/>
</dbReference>
<keyword evidence="3" id="KW-0673">Quorum sensing</keyword>
<evidence type="ECO:0000313" key="9">
    <source>
        <dbReference type="Proteomes" id="UP000037530"/>
    </source>
</evidence>
<dbReference type="InterPro" id="IPR035304">
    <property type="entry name" value="AHL_synthase"/>
</dbReference>
<sequence length="405" mass="47360">MAWIEKSAYMDANTSQSAVALFTEIHHQFGTDSHSFFKQVLTDRLKVFHARYPDMANETIAYQINSLAFQHSLRSHPSHWPTLWSKLEHSALSLFNNWAEAWCYFLLWKLMRKYNQLSSESIETETVDQFQPLLSLDEQIYQDELVDDVQSSMQLYYTLHYSKPVTLPDAIMMINLSTFVLQQRWYEVLNHLELSACGTHFLLTAKPSGSDYPILVSSARVNPHHTAYEWLYFSPFFQTSQWSTSTSQQPLRVLQERKLLNSTKNIDNSNVKHLDTWLWQNMSNQQACCEIIRLTVSGTTAQKLFYLYLSQKRLMQRLVERSLQLAFVVIEQPLMIQFYASLPNDAFCPLVYNHISGSENPTHKGLWVIPRLNEELTRCDFKRYKSLAFTQMKQRSQKQQGVNHA</sequence>
<evidence type="ECO:0000256" key="1">
    <source>
        <dbReference type="ARBA" id="ARBA00009683"/>
    </source>
</evidence>
<evidence type="ECO:0000256" key="6">
    <source>
        <dbReference type="ARBA" id="ARBA00022929"/>
    </source>
</evidence>
<accession>A0A0M0HW15</accession>
<dbReference type="Proteomes" id="UP000037530">
    <property type="component" value="Unassembled WGS sequence"/>
</dbReference>
<protein>
    <recommendedName>
        <fullName evidence="2">acyl-homoserine-lactone synthase</fullName>
        <ecNumber evidence="2">2.3.1.184</ecNumber>
    </recommendedName>
</protein>
<dbReference type="PATRIC" id="fig|171383.3.peg.3543"/>
<dbReference type="AlphaFoldDB" id="A0A0M0HW15"/>
<organism evidence="8 9">
    <name type="scientific">Vibrio hepatarius</name>
    <dbReference type="NCBI Taxonomy" id="171383"/>
    <lineage>
        <taxon>Bacteria</taxon>
        <taxon>Pseudomonadati</taxon>
        <taxon>Pseudomonadota</taxon>
        <taxon>Gammaproteobacteria</taxon>
        <taxon>Vibrionales</taxon>
        <taxon>Vibrionaceae</taxon>
        <taxon>Vibrio</taxon>
        <taxon>Vibrio oreintalis group</taxon>
    </lineage>
</organism>
<keyword evidence="6" id="KW-0071">Autoinducer synthesis</keyword>
<dbReference type="STRING" id="171383.AKJ31_17340"/>
<comment type="similarity">
    <text evidence="1">Belongs to the LuxM / VanM family.</text>
</comment>
<comment type="catalytic activity">
    <reaction evidence="7">
        <text>a fatty acyl-[ACP] + S-adenosyl-L-methionine = an N-acyl-L-homoserine lactone + S-methyl-5'-thioadenosine + holo-[ACP] + H(+)</text>
        <dbReference type="Rhea" id="RHEA:10096"/>
        <dbReference type="Rhea" id="RHEA-COMP:9685"/>
        <dbReference type="Rhea" id="RHEA-COMP:14125"/>
        <dbReference type="ChEBI" id="CHEBI:15378"/>
        <dbReference type="ChEBI" id="CHEBI:17509"/>
        <dbReference type="ChEBI" id="CHEBI:55474"/>
        <dbReference type="ChEBI" id="CHEBI:59789"/>
        <dbReference type="ChEBI" id="CHEBI:64479"/>
        <dbReference type="ChEBI" id="CHEBI:138651"/>
        <dbReference type="EC" id="2.3.1.184"/>
    </reaction>
</comment>
<keyword evidence="5" id="KW-0949">S-adenosyl-L-methionine</keyword>
<keyword evidence="9" id="KW-1185">Reference proteome</keyword>
<dbReference type="GO" id="GO:0009372">
    <property type="term" value="P:quorum sensing"/>
    <property type="evidence" value="ECO:0007669"/>
    <property type="project" value="UniProtKB-KW"/>
</dbReference>
<gene>
    <name evidence="8" type="ORF">AKJ31_17340</name>
</gene>
<dbReference type="Pfam" id="PF17327">
    <property type="entry name" value="AHL_synthase"/>
    <property type="match status" value="1"/>
</dbReference>
<comment type="caution">
    <text evidence="8">The sequence shown here is derived from an EMBL/GenBank/DDBJ whole genome shotgun (WGS) entry which is preliminary data.</text>
</comment>
<keyword evidence="4" id="KW-0808">Transferase</keyword>